<dbReference type="GO" id="GO:0007204">
    <property type="term" value="P:positive regulation of cytosolic calcium ion concentration"/>
    <property type="evidence" value="ECO:0007669"/>
    <property type="project" value="TreeGrafter"/>
</dbReference>
<dbReference type="GO" id="GO:0007200">
    <property type="term" value="P:phospholipase C-activating G protein-coupled receptor signaling pathway"/>
    <property type="evidence" value="ECO:0007669"/>
    <property type="project" value="TreeGrafter"/>
</dbReference>
<feature type="transmembrane region" description="Helical" evidence="13">
    <location>
        <begin position="98"/>
        <end position="122"/>
    </location>
</feature>
<dbReference type="PANTHER" id="PTHR11866:SF10">
    <property type="entry name" value="PROSTAGLANDIN E2 RECEPTOR EP3 SUBTYPE"/>
    <property type="match status" value="1"/>
</dbReference>
<dbReference type="PANTHER" id="PTHR11866">
    <property type="entry name" value="G-PROTEIN COUPLED RECEPTOR FAMILY 1 MEMBER"/>
    <property type="match status" value="1"/>
</dbReference>
<dbReference type="Proteomes" id="UP000694388">
    <property type="component" value="Unplaced"/>
</dbReference>
<evidence type="ECO:0000256" key="3">
    <source>
        <dbReference type="ARBA" id="ARBA00022475"/>
    </source>
</evidence>
<evidence type="ECO:0000256" key="5">
    <source>
        <dbReference type="ARBA" id="ARBA00022989"/>
    </source>
</evidence>
<dbReference type="Ensembl" id="ENSEBUT00000024349.1">
    <property type="protein sequence ID" value="ENSEBUP00000023773.1"/>
    <property type="gene ID" value="ENSEBUG00000014645.1"/>
</dbReference>
<reference evidence="14" key="2">
    <citation type="submission" date="2025-09" db="UniProtKB">
        <authorList>
            <consortium name="Ensembl"/>
        </authorList>
    </citation>
    <scope>IDENTIFICATION</scope>
</reference>
<reference evidence="14" key="1">
    <citation type="submission" date="2025-08" db="UniProtKB">
        <authorList>
            <consortium name="Ensembl"/>
        </authorList>
    </citation>
    <scope>IDENTIFICATION</scope>
</reference>
<keyword evidence="15" id="KW-1185">Reference proteome</keyword>
<evidence type="ECO:0000256" key="8">
    <source>
        <dbReference type="ARBA" id="ARBA00023170"/>
    </source>
</evidence>
<keyword evidence="9" id="KW-0325">Glycoprotein</keyword>
<evidence type="ECO:0000256" key="9">
    <source>
        <dbReference type="ARBA" id="ARBA00023180"/>
    </source>
</evidence>
<evidence type="ECO:0000256" key="6">
    <source>
        <dbReference type="ARBA" id="ARBA00023040"/>
    </source>
</evidence>
<dbReference type="GO" id="GO:0007189">
    <property type="term" value="P:adenylate cyclase-activating G protein-coupled receptor signaling pathway"/>
    <property type="evidence" value="ECO:0007669"/>
    <property type="project" value="TreeGrafter"/>
</dbReference>
<evidence type="ECO:0000256" key="2">
    <source>
        <dbReference type="ARBA" id="ARBA00015397"/>
    </source>
</evidence>
<keyword evidence="10" id="KW-0807">Transducer</keyword>
<protein>
    <recommendedName>
        <fullName evidence="2">Prostaglandin E2 receptor EP3 subtype</fullName>
    </recommendedName>
    <alternativeName>
        <fullName evidence="11">Prostanoid EP3 receptor</fullName>
    </alternativeName>
</protein>
<dbReference type="InterPro" id="IPR008365">
    <property type="entry name" value="Prostanoid_rcpt"/>
</dbReference>
<dbReference type="GO" id="GO:0014827">
    <property type="term" value="P:intestine smooth muscle contraction"/>
    <property type="evidence" value="ECO:0007669"/>
    <property type="project" value="TreeGrafter"/>
</dbReference>
<evidence type="ECO:0000256" key="10">
    <source>
        <dbReference type="ARBA" id="ARBA00023224"/>
    </source>
</evidence>
<evidence type="ECO:0000256" key="11">
    <source>
        <dbReference type="ARBA" id="ARBA00031591"/>
    </source>
</evidence>
<keyword evidence="8" id="KW-0675">Receptor</keyword>
<keyword evidence="4 13" id="KW-0812">Transmembrane</keyword>
<evidence type="ECO:0000313" key="14">
    <source>
        <dbReference type="Ensembl" id="ENSEBUP00000023773.1"/>
    </source>
</evidence>
<evidence type="ECO:0000256" key="7">
    <source>
        <dbReference type="ARBA" id="ARBA00023136"/>
    </source>
</evidence>
<name>A0A8C4R1Y8_EPTBU</name>
<keyword evidence="6" id="KW-0297">G-protein coupled receptor</keyword>
<keyword evidence="7 13" id="KW-0472">Membrane</keyword>
<comment type="subunit">
    <text evidence="12">Interacts (via C-terminus) with MKLN1.</text>
</comment>
<organism evidence="14 15">
    <name type="scientific">Eptatretus burgeri</name>
    <name type="common">Inshore hagfish</name>
    <dbReference type="NCBI Taxonomy" id="7764"/>
    <lineage>
        <taxon>Eukaryota</taxon>
        <taxon>Metazoa</taxon>
        <taxon>Chordata</taxon>
        <taxon>Craniata</taxon>
        <taxon>Vertebrata</taxon>
        <taxon>Cyclostomata</taxon>
        <taxon>Myxini</taxon>
        <taxon>Myxiniformes</taxon>
        <taxon>Myxinidae</taxon>
        <taxon>Eptatretinae</taxon>
        <taxon>Eptatretus</taxon>
    </lineage>
</organism>
<evidence type="ECO:0000256" key="1">
    <source>
        <dbReference type="ARBA" id="ARBA00004651"/>
    </source>
</evidence>
<evidence type="ECO:0000256" key="4">
    <source>
        <dbReference type="ARBA" id="ARBA00022692"/>
    </source>
</evidence>
<comment type="subcellular location">
    <subcellularLocation>
        <location evidence="1">Cell membrane</location>
        <topology evidence="1">Multi-pass membrane protein</topology>
    </subcellularLocation>
</comment>
<feature type="transmembrane region" description="Helical" evidence="13">
    <location>
        <begin position="134"/>
        <end position="159"/>
    </location>
</feature>
<dbReference type="SUPFAM" id="SSF81321">
    <property type="entry name" value="Family A G protein-coupled receptor-like"/>
    <property type="match status" value="1"/>
</dbReference>
<keyword evidence="5 13" id="KW-1133">Transmembrane helix</keyword>
<evidence type="ECO:0000256" key="12">
    <source>
        <dbReference type="ARBA" id="ARBA00046395"/>
    </source>
</evidence>
<dbReference type="Gene3D" id="1.20.1070.10">
    <property type="entry name" value="Rhodopsin 7-helix transmembrane proteins"/>
    <property type="match status" value="1"/>
</dbReference>
<dbReference type="GO" id="GO:0060455">
    <property type="term" value="P:negative regulation of gastric acid secretion"/>
    <property type="evidence" value="ECO:0007669"/>
    <property type="project" value="TreeGrafter"/>
</dbReference>
<dbReference type="GO" id="GO:0005886">
    <property type="term" value="C:plasma membrane"/>
    <property type="evidence" value="ECO:0007669"/>
    <property type="project" value="UniProtKB-SubCell"/>
</dbReference>
<accession>A0A8C4R1Y8</accession>
<evidence type="ECO:0000256" key="13">
    <source>
        <dbReference type="SAM" id="Phobius"/>
    </source>
</evidence>
<feature type="transmembrane region" description="Helical" evidence="13">
    <location>
        <begin position="192"/>
        <end position="212"/>
    </location>
</feature>
<evidence type="ECO:0000313" key="15">
    <source>
        <dbReference type="Proteomes" id="UP000694388"/>
    </source>
</evidence>
<dbReference type="GO" id="GO:0004957">
    <property type="term" value="F:prostaglandin E receptor activity"/>
    <property type="evidence" value="ECO:0007669"/>
    <property type="project" value="TreeGrafter"/>
</dbReference>
<sequence>LASSHYPSSFHQYTLKRRTNQCINISMTSQSLSIPIGFFDLKSSSSTSSRLFGALAMTDLTGQLITAPLVIAVYAVGRRWSRIDPTRCPLRPPSPSQAGHAVVMVWLVAVSLACGPFFLGGYGLQWPGTWCFRAYLFLLALVSLFTTGACNAVTAHGLLSRKLCLRTEMERRSSGGTGTDASRFAIEPAAQLLGIMAVLGVCWLPLLAHYTIVDTRRGTLSIRLASLNQILDPWVYLLFRNIVMRRVHRVICSCCHCGLGQSRLTPPGSTGAEDLRSGETE</sequence>
<dbReference type="AlphaFoldDB" id="A0A8C4R1Y8"/>
<dbReference type="GO" id="GO:0006954">
    <property type="term" value="P:inflammatory response"/>
    <property type="evidence" value="ECO:0007669"/>
    <property type="project" value="TreeGrafter"/>
</dbReference>
<keyword evidence="3" id="KW-1003">Cell membrane</keyword>
<proteinExistence type="predicted"/>